<proteinExistence type="predicted"/>
<dbReference type="Proteomes" id="UP000005387">
    <property type="component" value="Unassembled WGS sequence"/>
</dbReference>
<organism evidence="2 3">
    <name type="scientific">Paenibacillus curdlanolyticus YK9</name>
    <dbReference type="NCBI Taxonomy" id="717606"/>
    <lineage>
        <taxon>Bacteria</taxon>
        <taxon>Bacillati</taxon>
        <taxon>Bacillota</taxon>
        <taxon>Bacilli</taxon>
        <taxon>Bacillales</taxon>
        <taxon>Paenibacillaceae</taxon>
        <taxon>Paenibacillus</taxon>
    </lineage>
</organism>
<evidence type="ECO:0000313" key="2">
    <source>
        <dbReference type="EMBL" id="EFM11135.1"/>
    </source>
</evidence>
<keyword evidence="3" id="KW-1185">Reference proteome</keyword>
<sequence length="129" mass="14108">MMKKKSITKALIMALTAALLVAPAAAYADTAKASTAVTAAQSQTSYSIQYMPNRVTQGIGAVYFTPSFQCDYAILTYEYNGQQQNVFMSASSLYGPNGFVYYNVPQNSVIRVTYWQTGVGQSDTPWQTI</sequence>
<reference evidence="2 3" key="1">
    <citation type="submission" date="2010-07" db="EMBL/GenBank/DDBJ databases">
        <title>The draft genome of Paenibacillus curdlanolyticus YK9.</title>
        <authorList>
            <consortium name="US DOE Joint Genome Institute (JGI-PGF)"/>
            <person name="Lucas S."/>
            <person name="Copeland A."/>
            <person name="Lapidus A."/>
            <person name="Cheng J.-F."/>
            <person name="Bruce D."/>
            <person name="Goodwin L."/>
            <person name="Pitluck S."/>
            <person name="Land M.L."/>
            <person name="Hauser L."/>
            <person name="Chang Y.-J."/>
            <person name="Jeffries C."/>
            <person name="Anderson I.J."/>
            <person name="Johnson E."/>
            <person name="Loganathan U."/>
            <person name="Mulhopadhyay B."/>
            <person name="Kyrpides N."/>
            <person name="Woyke T.J."/>
        </authorList>
    </citation>
    <scope>NUCLEOTIDE SEQUENCE [LARGE SCALE GENOMIC DNA]</scope>
    <source>
        <strain evidence="2 3">YK9</strain>
    </source>
</reference>
<dbReference type="AlphaFoldDB" id="E0I9Q1"/>
<name>E0I9Q1_9BACL</name>
<evidence type="ECO:0000256" key="1">
    <source>
        <dbReference type="SAM" id="SignalP"/>
    </source>
</evidence>
<accession>E0I9Q1</accession>
<protein>
    <submittedName>
        <fullName evidence="2">Uncharacterized protein</fullName>
    </submittedName>
</protein>
<dbReference type="RefSeq" id="WP_006038382.1">
    <property type="nucleotide sequence ID" value="NZ_AEDD01000005.1"/>
</dbReference>
<gene>
    <name evidence="2" type="ORF">PaecuDRAFT_2388</name>
</gene>
<dbReference type="EMBL" id="AEDD01000005">
    <property type="protein sequence ID" value="EFM11135.1"/>
    <property type="molecule type" value="Genomic_DNA"/>
</dbReference>
<feature type="chain" id="PRO_5003136220" evidence="1">
    <location>
        <begin position="29"/>
        <end position="129"/>
    </location>
</feature>
<keyword evidence="1" id="KW-0732">Signal</keyword>
<dbReference type="STRING" id="717606.PaecuDRAFT_2388"/>
<evidence type="ECO:0000313" key="3">
    <source>
        <dbReference type="Proteomes" id="UP000005387"/>
    </source>
</evidence>
<feature type="signal peptide" evidence="1">
    <location>
        <begin position="1"/>
        <end position="28"/>
    </location>
</feature>